<dbReference type="EMBL" id="KQ483434">
    <property type="protein sequence ID" value="KYP51698.1"/>
    <property type="molecule type" value="Genomic_DNA"/>
</dbReference>
<evidence type="ECO:0000256" key="2">
    <source>
        <dbReference type="ARBA" id="ARBA00023015"/>
    </source>
</evidence>
<dbReference type="PANTHER" id="PTHR31920:SF108">
    <property type="entry name" value="B3 DOMAIN-CONTAINING TRANSCRIPTION FACTOR VRN1-LIKE"/>
    <property type="match status" value="1"/>
</dbReference>
<dbReference type="Gramene" id="C.cajan_27838.t">
    <property type="protein sequence ID" value="C.cajan_27838.t"/>
    <property type="gene ID" value="C.cajan_27838"/>
</dbReference>
<sequence>MLTIGSLQKLPKAFTRKYGDGISNPVFLKSPDGTEWEIHWNKHDGEICLQKGWKEFATFYSLDHGHLLLFEYKGTSHFDVHIFDNSALEIDYPSHNGKDNITVEYVEIFDDQKTRVKSTLSSPQPCKKMKTSITTNVERSTNGVNLHQRVQTRSTSSQKAKLDEDEIKMVQLTSTSLNKATAVRSEHPSFKLVMKPPYINGYYLDIPPQFSKQYLKKTHAVVLLRVLDGRSWPVIYSAPRINGGWQKFALENNLNVGDVCVFELIQEIHSIAFTVSIFPGAEKPSCPISQVKAKTEFNENAKIDHSKCRIVRPSTNWTGGSSSQRSSLLQSHTKPKILTTRARKKASEFTSENPFFTVTLTNQKRLKTPRCPYVPSEFVRKYFVKMKQNVMMIQFKKKVWPLKFAFHSCAVSGMLAGGWSSFATENELQHGDVCIFELVNREDTILDLHVFRNHCKVMH</sequence>
<name>A0A151SA86_CAJCA</name>
<dbReference type="InterPro" id="IPR050655">
    <property type="entry name" value="Plant_B3_domain"/>
</dbReference>
<keyword evidence="5" id="KW-0539">Nucleus</keyword>
<feature type="domain" description="TF-B3" evidence="6">
    <location>
        <begin position="357"/>
        <end position="454"/>
    </location>
</feature>
<comment type="subcellular location">
    <subcellularLocation>
        <location evidence="1">Nucleus</location>
    </subcellularLocation>
</comment>
<reference evidence="7" key="1">
    <citation type="journal article" date="2012" name="Nat. Biotechnol.">
        <title>Draft genome sequence of pigeonpea (Cajanus cajan), an orphan legume crop of resource-poor farmers.</title>
        <authorList>
            <person name="Varshney R.K."/>
            <person name="Chen W."/>
            <person name="Li Y."/>
            <person name="Bharti A.K."/>
            <person name="Saxena R.K."/>
            <person name="Schlueter J.A."/>
            <person name="Donoghue M.T."/>
            <person name="Azam S."/>
            <person name="Fan G."/>
            <person name="Whaley A.M."/>
            <person name="Farmer A.D."/>
            <person name="Sheridan J."/>
            <person name="Iwata A."/>
            <person name="Tuteja R."/>
            <person name="Penmetsa R.V."/>
            <person name="Wu W."/>
            <person name="Upadhyaya H.D."/>
            <person name="Yang S.P."/>
            <person name="Shah T."/>
            <person name="Saxena K.B."/>
            <person name="Michael T."/>
            <person name="McCombie W.R."/>
            <person name="Yang B."/>
            <person name="Zhang G."/>
            <person name="Yang H."/>
            <person name="Wang J."/>
            <person name="Spillane C."/>
            <person name="Cook D.R."/>
            <person name="May G.D."/>
            <person name="Xu X."/>
            <person name="Jackson S.A."/>
        </authorList>
    </citation>
    <scope>NUCLEOTIDE SEQUENCE [LARGE SCALE GENOMIC DNA]</scope>
</reference>
<dbReference type="GO" id="GO:0005634">
    <property type="term" value="C:nucleus"/>
    <property type="evidence" value="ECO:0007669"/>
    <property type="project" value="UniProtKB-SubCell"/>
</dbReference>
<dbReference type="AlphaFoldDB" id="A0A151SA86"/>
<dbReference type="InterPro" id="IPR015300">
    <property type="entry name" value="DNA-bd_pseudobarrel_sf"/>
</dbReference>
<keyword evidence="2" id="KW-0805">Transcription regulation</keyword>
<organism evidence="7 8">
    <name type="scientific">Cajanus cajan</name>
    <name type="common">Pigeon pea</name>
    <name type="synonym">Cajanus indicus</name>
    <dbReference type="NCBI Taxonomy" id="3821"/>
    <lineage>
        <taxon>Eukaryota</taxon>
        <taxon>Viridiplantae</taxon>
        <taxon>Streptophyta</taxon>
        <taxon>Embryophyta</taxon>
        <taxon>Tracheophyta</taxon>
        <taxon>Spermatophyta</taxon>
        <taxon>Magnoliopsida</taxon>
        <taxon>eudicotyledons</taxon>
        <taxon>Gunneridae</taxon>
        <taxon>Pentapetalae</taxon>
        <taxon>rosids</taxon>
        <taxon>fabids</taxon>
        <taxon>Fabales</taxon>
        <taxon>Fabaceae</taxon>
        <taxon>Papilionoideae</taxon>
        <taxon>50 kb inversion clade</taxon>
        <taxon>NPAAA clade</taxon>
        <taxon>indigoferoid/millettioid clade</taxon>
        <taxon>Phaseoleae</taxon>
        <taxon>Cajanus</taxon>
    </lineage>
</organism>
<dbReference type="SUPFAM" id="SSF101936">
    <property type="entry name" value="DNA-binding pseudobarrel domain"/>
    <property type="match status" value="3"/>
</dbReference>
<dbReference type="STRING" id="3821.A0A151SA86"/>
<dbReference type="OMA" id="IADEDTH"/>
<evidence type="ECO:0000256" key="1">
    <source>
        <dbReference type="ARBA" id="ARBA00004123"/>
    </source>
</evidence>
<dbReference type="GO" id="GO:0003677">
    <property type="term" value="F:DNA binding"/>
    <property type="evidence" value="ECO:0007669"/>
    <property type="project" value="UniProtKB-KW"/>
</dbReference>
<dbReference type="Pfam" id="PF02362">
    <property type="entry name" value="B3"/>
    <property type="match status" value="3"/>
</dbReference>
<dbReference type="Proteomes" id="UP000075243">
    <property type="component" value="Unassembled WGS sequence"/>
</dbReference>
<protein>
    <submittedName>
        <fullName evidence="7">B3 domain-containing transcription factor VRN1</fullName>
    </submittedName>
</protein>
<feature type="domain" description="TF-B3" evidence="6">
    <location>
        <begin position="1"/>
        <end position="86"/>
    </location>
</feature>
<keyword evidence="3" id="KW-0238">DNA-binding</keyword>
<proteinExistence type="predicted"/>
<dbReference type="CDD" id="cd10017">
    <property type="entry name" value="B3_DNA"/>
    <property type="match status" value="3"/>
</dbReference>
<evidence type="ECO:0000313" key="8">
    <source>
        <dbReference type="Proteomes" id="UP000075243"/>
    </source>
</evidence>
<feature type="domain" description="TF-B3" evidence="6">
    <location>
        <begin position="189"/>
        <end position="281"/>
    </location>
</feature>
<evidence type="ECO:0000256" key="4">
    <source>
        <dbReference type="ARBA" id="ARBA00023163"/>
    </source>
</evidence>
<evidence type="ECO:0000256" key="3">
    <source>
        <dbReference type="ARBA" id="ARBA00023125"/>
    </source>
</evidence>
<evidence type="ECO:0000313" key="7">
    <source>
        <dbReference type="EMBL" id="KYP51698.1"/>
    </source>
</evidence>
<evidence type="ECO:0000256" key="5">
    <source>
        <dbReference type="ARBA" id="ARBA00023242"/>
    </source>
</evidence>
<keyword evidence="8" id="KW-1185">Reference proteome</keyword>
<dbReference type="InterPro" id="IPR003340">
    <property type="entry name" value="B3_DNA-bd"/>
</dbReference>
<dbReference type="Gene3D" id="2.40.330.10">
    <property type="entry name" value="DNA-binding pseudobarrel domain"/>
    <property type="match status" value="3"/>
</dbReference>
<evidence type="ECO:0000259" key="6">
    <source>
        <dbReference type="PROSITE" id="PS50863"/>
    </source>
</evidence>
<keyword evidence="4" id="KW-0804">Transcription</keyword>
<gene>
    <name evidence="7" type="ORF">KK1_026466</name>
</gene>
<dbReference type="SMART" id="SM01019">
    <property type="entry name" value="B3"/>
    <property type="match status" value="3"/>
</dbReference>
<dbReference type="PROSITE" id="PS50863">
    <property type="entry name" value="B3"/>
    <property type="match status" value="3"/>
</dbReference>
<dbReference type="PANTHER" id="PTHR31920">
    <property type="entry name" value="B3 DOMAIN-CONTAINING"/>
    <property type="match status" value="1"/>
</dbReference>
<accession>A0A151SA86</accession>